<organism evidence="1">
    <name type="scientific">Siphoviridae sp. ctES717</name>
    <dbReference type="NCBI Taxonomy" id="2827564"/>
    <lineage>
        <taxon>Viruses</taxon>
        <taxon>Duplodnaviria</taxon>
        <taxon>Heunggongvirae</taxon>
        <taxon>Uroviricota</taxon>
        <taxon>Caudoviricetes</taxon>
    </lineage>
</organism>
<accession>A0A8S5RRW4</accession>
<evidence type="ECO:0000313" key="1">
    <source>
        <dbReference type="EMBL" id="DAE92248.1"/>
    </source>
</evidence>
<protein>
    <submittedName>
        <fullName evidence="1">Uncharacterized protein</fullName>
    </submittedName>
</protein>
<sequence length="30" mass="3890">MDNKWQIIMLPFNIRFYYCIEKIYNEARLY</sequence>
<proteinExistence type="predicted"/>
<reference evidence="1" key="1">
    <citation type="journal article" date="2021" name="Proc. Natl. Acad. Sci. U.S.A.">
        <title>A Catalog of Tens of Thousands of Viruses from Human Metagenomes Reveals Hidden Associations with Chronic Diseases.</title>
        <authorList>
            <person name="Tisza M.J."/>
            <person name="Buck C.B."/>
        </authorList>
    </citation>
    <scope>NUCLEOTIDE SEQUENCE</scope>
    <source>
        <strain evidence="1">CtES717</strain>
    </source>
</reference>
<name>A0A8S5RRW4_9CAUD</name>
<dbReference type="EMBL" id="BK057795">
    <property type="protein sequence ID" value="DAE92248.1"/>
    <property type="molecule type" value="Genomic_DNA"/>
</dbReference>